<dbReference type="RefSeq" id="WP_242775404.1">
    <property type="nucleotide sequence ID" value="NZ_JALDAY010000015.1"/>
</dbReference>
<protein>
    <submittedName>
        <fullName evidence="1">Uncharacterized protein</fullName>
    </submittedName>
</protein>
<evidence type="ECO:0000313" key="1">
    <source>
        <dbReference type="EMBL" id="MCI3277574.1"/>
    </source>
</evidence>
<proteinExistence type="predicted"/>
<comment type="caution">
    <text evidence="1">The sequence shown here is derived from an EMBL/GenBank/DDBJ whole genome shotgun (WGS) entry which is preliminary data.</text>
</comment>
<gene>
    <name evidence="1" type="ORF">MQP27_41550</name>
</gene>
<sequence length="157" mass="17351">MSLVRERERLHALTRADVAAHVRAGWMNRDIVRRLGVAPAVVTAVREQLGAPANSAHGFRPSSLEDAFWGQVRHIPDGHLLWLGGLDPDGGPCFQHGPHVYAARRVAYQLGHRRDPDGPATPACGHDRCVEPHHLVDQPQRRYLVSVLTALFGDTRS</sequence>
<dbReference type="EMBL" id="JALDAY010000015">
    <property type="protein sequence ID" value="MCI3277574.1"/>
    <property type="molecule type" value="Genomic_DNA"/>
</dbReference>
<accession>A0ABS9YKY7</accession>
<name>A0ABS9YKY7_9ACTN</name>
<organism evidence="1 2">
    <name type="scientific">Streptomyces cylindrosporus</name>
    <dbReference type="NCBI Taxonomy" id="2927583"/>
    <lineage>
        <taxon>Bacteria</taxon>
        <taxon>Bacillati</taxon>
        <taxon>Actinomycetota</taxon>
        <taxon>Actinomycetes</taxon>
        <taxon>Kitasatosporales</taxon>
        <taxon>Streptomycetaceae</taxon>
        <taxon>Streptomyces</taxon>
    </lineage>
</organism>
<dbReference type="Proteomes" id="UP001165269">
    <property type="component" value="Unassembled WGS sequence"/>
</dbReference>
<evidence type="ECO:0000313" key="2">
    <source>
        <dbReference type="Proteomes" id="UP001165269"/>
    </source>
</evidence>
<reference evidence="1" key="1">
    <citation type="submission" date="2022-03" db="EMBL/GenBank/DDBJ databases">
        <title>Streptomyces 7R015 and 7R016 isolated from Barleria lupulina in Thailand.</title>
        <authorList>
            <person name="Kanchanasin P."/>
            <person name="Phongsopitanun W."/>
            <person name="Tanasupawat S."/>
        </authorList>
    </citation>
    <scope>NUCLEOTIDE SEQUENCE</scope>
    <source>
        <strain evidence="1">7R015</strain>
    </source>
</reference>
<keyword evidence="2" id="KW-1185">Reference proteome</keyword>